<keyword evidence="10" id="KW-1185">Reference proteome</keyword>
<evidence type="ECO:0000256" key="2">
    <source>
        <dbReference type="ARBA" id="ARBA00022448"/>
    </source>
</evidence>
<dbReference type="Pfam" id="PF00528">
    <property type="entry name" value="BPD_transp_1"/>
    <property type="match status" value="1"/>
</dbReference>
<dbReference type="PANTHER" id="PTHR30151:SF0">
    <property type="entry name" value="ABC TRANSPORTER PERMEASE PROTEIN MJ0413-RELATED"/>
    <property type="match status" value="1"/>
</dbReference>
<dbReference type="CDD" id="cd06261">
    <property type="entry name" value="TM_PBP2"/>
    <property type="match status" value="1"/>
</dbReference>
<evidence type="ECO:0000313" key="10">
    <source>
        <dbReference type="Proteomes" id="UP000246145"/>
    </source>
</evidence>
<feature type="transmembrane region" description="Helical" evidence="7">
    <location>
        <begin position="217"/>
        <end position="234"/>
    </location>
</feature>
<reference evidence="9 10" key="1">
    <citation type="submission" date="2018-04" db="EMBL/GenBank/DDBJ databases">
        <title>Genomic Encyclopedia of Type Strains, Phase IV (KMG-IV): sequencing the most valuable type-strain genomes for metagenomic binning, comparative biology and taxonomic classification.</title>
        <authorList>
            <person name="Goeker M."/>
        </authorList>
    </citation>
    <scope>NUCLEOTIDE SEQUENCE [LARGE SCALE GENOMIC DNA]</scope>
    <source>
        <strain evidence="9 10">DSM 10065</strain>
    </source>
</reference>
<proteinExistence type="inferred from homology"/>
<feature type="transmembrane region" description="Helical" evidence="7">
    <location>
        <begin position="36"/>
        <end position="54"/>
    </location>
</feature>
<name>A0A2U1CP75_9BURK</name>
<keyword evidence="2 7" id="KW-0813">Transport</keyword>
<evidence type="ECO:0000259" key="8">
    <source>
        <dbReference type="PROSITE" id="PS50928"/>
    </source>
</evidence>
<comment type="subcellular location">
    <subcellularLocation>
        <location evidence="1 7">Cell membrane</location>
        <topology evidence="1 7">Multi-pass membrane protein</topology>
    </subcellularLocation>
</comment>
<evidence type="ECO:0000256" key="7">
    <source>
        <dbReference type="RuleBase" id="RU363032"/>
    </source>
</evidence>
<organism evidence="9 10">
    <name type="scientific">Pusillimonas noertemannii</name>
    <dbReference type="NCBI Taxonomy" id="305977"/>
    <lineage>
        <taxon>Bacteria</taxon>
        <taxon>Pseudomonadati</taxon>
        <taxon>Pseudomonadota</taxon>
        <taxon>Betaproteobacteria</taxon>
        <taxon>Burkholderiales</taxon>
        <taxon>Alcaligenaceae</taxon>
        <taxon>Pusillimonas</taxon>
    </lineage>
</organism>
<evidence type="ECO:0000256" key="3">
    <source>
        <dbReference type="ARBA" id="ARBA00022475"/>
    </source>
</evidence>
<dbReference type="GO" id="GO:0055085">
    <property type="term" value="P:transmembrane transport"/>
    <property type="evidence" value="ECO:0007669"/>
    <property type="project" value="InterPro"/>
</dbReference>
<feature type="transmembrane region" description="Helical" evidence="7">
    <location>
        <begin position="163"/>
        <end position="196"/>
    </location>
</feature>
<feature type="domain" description="ABC transmembrane type-1" evidence="8">
    <location>
        <begin position="55"/>
        <end position="239"/>
    </location>
</feature>
<dbReference type="InterPro" id="IPR035906">
    <property type="entry name" value="MetI-like_sf"/>
</dbReference>
<keyword evidence="5 7" id="KW-1133">Transmembrane helix</keyword>
<feature type="transmembrane region" description="Helical" evidence="7">
    <location>
        <begin position="61"/>
        <end position="86"/>
    </location>
</feature>
<feature type="transmembrane region" description="Helical" evidence="7">
    <location>
        <begin position="123"/>
        <end position="143"/>
    </location>
</feature>
<dbReference type="SUPFAM" id="SSF161098">
    <property type="entry name" value="MetI-like"/>
    <property type="match status" value="1"/>
</dbReference>
<feature type="transmembrane region" description="Helical" evidence="7">
    <location>
        <begin position="5"/>
        <end position="24"/>
    </location>
</feature>
<comment type="similarity">
    <text evidence="7">Belongs to the binding-protein-dependent transport system permease family.</text>
</comment>
<dbReference type="Proteomes" id="UP000246145">
    <property type="component" value="Unassembled WGS sequence"/>
</dbReference>
<dbReference type="RefSeq" id="WP_116517024.1">
    <property type="nucleotide sequence ID" value="NZ_JACCEX010000001.1"/>
</dbReference>
<accession>A0A2U1CP75</accession>
<feature type="transmembrane region" description="Helical" evidence="7">
    <location>
        <begin position="98"/>
        <end position="116"/>
    </location>
</feature>
<dbReference type="Gene3D" id="1.10.3720.10">
    <property type="entry name" value="MetI-like"/>
    <property type="match status" value="1"/>
</dbReference>
<gene>
    <name evidence="9" type="ORF">C7440_0076</name>
</gene>
<protein>
    <submittedName>
        <fullName evidence="9">NitT/TauT family transport system permease protein</fullName>
    </submittedName>
</protein>
<dbReference type="PANTHER" id="PTHR30151">
    <property type="entry name" value="ALKANE SULFONATE ABC TRANSPORTER-RELATED, MEMBRANE SUBUNIT"/>
    <property type="match status" value="1"/>
</dbReference>
<sequence length="255" mass="27379">MGKRWLGAVIPVGVLVLWEAAWHIENVRMESLSRPWDVGLALFHGLAGGEFLIATAETFQAALLGFAIAAVIGLVAGVVLGLLPWLESVVGPSIDAMRPVPSVALIPLTLMIFGFGVRMEAAVVAFACLWPILIVTISAVRGIDTALLNVARVLEMSTYERMVKIILPAALSRIAVGLQLALAISLVVAVTVEIVLNPRGLGHGMMSAQQAMRFDQMYAQLLWIGAVGWGLSYGSQVLLDRWSPACRADRAKERS</sequence>
<evidence type="ECO:0000256" key="4">
    <source>
        <dbReference type="ARBA" id="ARBA00022692"/>
    </source>
</evidence>
<dbReference type="PROSITE" id="PS50928">
    <property type="entry name" value="ABC_TM1"/>
    <property type="match status" value="1"/>
</dbReference>
<keyword evidence="4 7" id="KW-0812">Transmembrane</keyword>
<dbReference type="GO" id="GO:0005886">
    <property type="term" value="C:plasma membrane"/>
    <property type="evidence" value="ECO:0007669"/>
    <property type="project" value="UniProtKB-SubCell"/>
</dbReference>
<evidence type="ECO:0000256" key="6">
    <source>
        <dbReference type="ARBA" id="ARBA00023136"/>
    </source>
</evidence>
<evidence type="ECO:0000256" key="1">
    <source>
        <dbReference type="ARBA" id="ARBA00004651"/>
    </source>
</evidence>
<comment type="caution">
    <text evidence="9">The sequence shown here is derived from an EMBL/GenBank/DDBJ whole genome shotgun (WGS) entry which is preliminary data.</text>
</comment>
<dbReference type="InterPro" id="IPR000515">
    <property type="entry name" value="MetI-like"/>
</dbReference>
<dbReference type="OrthoDB" id="5458199at2"/>
<keyword evidence="3" id="KW-1003">Cell membrane</keyword>
<evidence type="ECO:0000256" key="5">
    <source>
        <dbReference type="ARBA" id="ARBA00022989"/>
    </source>
</evidence>
<evidence type="ECO:0000313" key="9">
    <source>
        <dbReference type="EMBL" id="PVY67693.1"/>
    </source>
</evidence>
<dbReference type="AlphaFoldDB" id="A0A2U1CP75"/>
<keyword evidence="6 7" id="KW-0472">Membrane</keyword>
<dbReference type="EMBL" id="QEKO01000001">
    <property type="protein sequence ID" value="PVY67693.1"/>
    <property type="molecule type" value="Genomic_DNA"/>
</dbReference>